<dbReference type="RefSeq" id="WP_348714660.1">
    <property type="nucleotide sequence ID" value="NZ_CAXJIO010000010.1"/>
</dbReference>
<dbReference type="EMBL" id="CAXJIO010000010">
    <property type="protein sequence ID" value="CAL2102017.1"/>
    <property type="molecule type" value="Genomic_DNA"/>
</dbReference>
<evidence type="ECO:0008006" key="3">
    <source>
        <dbReference type="Google" id="ProtNLM"/>
    </source>
</evidence>
<dbReference type="InterPro" id="IPR029024">
    <property type="entry name" value="TerB-like"/>
</dbReference>
<reference evidence="1 2" key="1">
    <citation type="submission" date="2024-05" db="EMBL/GenBank/DDBJ databases">
        <authorList>
            <person name="Duchaud E."/>
        </authorList>
    </citation>
    <scope>NUCLEOTIDE SEQUENCE [LARGE SCALE GENOMIC DNA]</scope>
    <source>
        <strain evidence="1">Ena-SAMPLE-TAB-13-05-2024-13:56:06:370-140308</strain>
    </source>
</reference>
<gene>
    <name evidence="1" type="ORF">T190423A01A_10580</name>
</gene>
<proteinExistence type="predicted"/>
<sequence length="112" mass="13173">MGTITETNWTKKELYTYLFIYCMNADFIEAPEELERITSRVDNETYQRMHAEFDADSDYASIQKVKESLVNLNISDAEIEVLFEEMKDLFLADGKYEILERNLMLGLKKVLK</sequence>
<accession>A0ABP1EXP2</accession>
<name>A0ABP1EXP2_9FLAO</name>
<organism evidence="1 2">
    <name type="scientific">Tenacibaculum polynesiense</name>
    <dbReference type="NCBI Taxonomy" id="3137857"/>
    <lineage>
        <taxon>Bacteria</taxon>
        <taxon>Pseudomonadati</taxon>
        <taxon>Bacteroidota</taxon>
        <taxon>Flavobacteriia</taxon>
        <taxon>Flavobacteriales</taxon>
        <taxon>Flavobacteriaceae</taxon>
        <taxon>Tenacibaculum</taxon>
    </lineage>
</organism>
<keyword evidence="2" id="KW-1185">Reference proteome</keyword>
<comment type="caution">
    <text evidence="1">The sequence shown here is derived from an EMBL/GenBank/DDBJ whole genome shotgun (WGS) entry which is preliminary data.</text>
</comment>
<evidence type="ECO:0000313" key="2">
    <source>
        <dbReference type="Proteomes" id="UP001497527"/>
    </source>
</evidence>
<dbReference type="Proteomes" id="UP001497527">
    <property type="component" value="Unassembled WGS sequence"/>
</dbReference>
<protein>
    <recommendedName>
        <fullName evidence="3">Tellurite resistance protein TerB</fullName>
    </recommendedName>
</protein>
<dbReference type="SUPFAM" id="SSF158682">
    <property type="entry name" value="TerB-like"/>
    <property type="match status" value="1"/>
</dbReference>
<evidence type="ECO:0000313" key="1">
    <source>
        <dbReference type="EMBL" id="CAL2102017.1"/>
    </source>
</evidence>